<proteinExistence type="predicted"/>
<dbReference type="Pfam" id="PF00440">
    <property type="entry name" value="TetR_N"/>
    <property type="match status" value="2"/>
</dbReference>
<dbReference type="InterPro" id="IPR001647">
    <property type="entry name" value="HTH_TetR"/>
</dbReference>
<keyword evidence="1" id="KW-0805">Transcription regulation</keyword>
<dbReference type="Gene3D" id="1.10.357.10">
    <property type="entry name" value="Tetracycline Repressor, domain 2"/>
    <property type="match status" value="2"/>
</dbReference>
<feature type="domain" description="HTH tetR-type" evidence="5">
    <location>
        <begin position="22"/>
        <end position="81"/>
    </location>
</feature>
<keyword evidence="2 4" id="KW-0238">DNA-binding</keyword>
<keyword evidence="7" id="KW-1185">Reference proteome</keyword>
<protein>
    <submittedName>
        <fullName evidence="6">Helix-turn-helix transcriptional regulator</fullName>
    </submittedName>
</protein>
<dbReference type="Proteomes" id="UP001611383">
    <property type="component" value="Chromosome"/>
</dbReference>
<evidence type="ECO:0000259" key="5">
    <source>
        <dbReference type="PROSITE" id="PS50977"/>
    </source>
</evidence>
<accession>A0ABY9WNK1</accession>
<dbReference type="SUPFAM" id="SSF46689">
    <property type="entry name" value="Homeodomain-like"/>
    <property type="match status" value="2"/>
</dbReference>
<dbReference type="PANTHER" id="PTHR30055">
    <property type="entry name" value="HTH-TYPE TRANSCRIPTIONAL REGULATOR RUTR"/>
    <property type="match status" value="1"/>
</dbReference>
<dbReference type="InterPro" id="IPR009057">
    <property type="entry name" value="Homeodomain-like_sf"/>
</dbReference>
<evidence type="ECO:0000256" key="2">
    <source>
        <dbReference type="ARBA" id="ARBA00023125"/>
    </source>
</evidence>
<evidence type="ECO:0000256" key="3">
    <source>
        <dbReference type="ARBA" id="ARBA00023163"/>
    </source>
</evidence>
<evidence type="ECO:0000313" key="6">
    <source>
        <dbReference type="EMBL" id="WNG43327.1"/>
    </source>
</evidence>
<dbReference type="PANTHER" id="PTHR30055:SF234">
    <property type="entry name" value="HTH-TYPE TRANSCRIPTIONAL REGULATOR BETI"/>
    <property type="match status" value="1"/>
</dbReference>
<keyword evidence="3" id="KW-0804">Transcription</keyword>
<gene>
    <name evidence="6" type="ORF">F0U60_03875</name>
</gene>
<dbReference type="SUPFAM" id="SSF48498">
    <property type="entry name" value="Tetracyclin repressor-like, C-terminal domain"/>
    <property type="match status" value="1"/>
</dbReference>
<dbReference type="InterPro" id="IPR050109">
    <property type="entry name" value="HTH-type_TetR-like_transc_reg"/>
</dbReference>
<dbReference type="PRINTS" id="PR00455">
    <property type="entry name" value="HTHTETR"/>
</dbReference>
<dbReference type="EMBL" id="CP043494">
    <property type="protein sequence ID" value="WNG43327.1"/>
    <property type="molecule type" value="Genomic_DNA"/>
</dbReference>
<feature type="DNA-binding region" description="H-T-H motif" evidence="4">
    <location>
        <begin position="111"/>
        <end position="130"/>
    </location>
</feature>
<feature type="DNA-binding region" description="H-T-H motif" evidence="4">
    <location>
        <begin position="44"/>
        <end position="63"/>
    </location>
</feature>
<sequence>MIRDERYIFPVSHSKGQRPDEEDLEERILRAAEALLTSEGPGFTMEALAQAVGVSRATLYRRVPSREKLAERLRQERAVEPGTALTREPSRQKILETTRQLVGRLGLVALTVEQIAEAAGVSPVTIYRTFGDKDALLRTMFAELGPRSEAAALFAELDAPLEDTLTRFVLALFRWRAEQPAFFAMLIFSQGEEARYVEQLRERQYGTTDRLARYLAAQAERGRLRPGSPVDRALGLIGLALGATFDVRRLLAEPPPATAEASTEPGHQEARARAVVELFLHGVAASRAEGDAS</sequence>
<evidence type="ECO:0000313" key="7">
    <source>
        <dbReference type="Proteomes" id="UP001611383"/>
    </source>
</evidence>
<feature type="domain" description="HTH tetR-type" evidence="5">
    <location>
        <begin position="88"/>
        <end position="148"/>
    </location>
</feature>
<evidence type="ECO:0000256" key="4">
    <source>
        <dbReference type="PROSITE-ProRule" id="PRU00335"/>
    </source>
</evidence>
<name>A0ABY9WNK1_9BACT</name>
<evidence type="ECO:0000256" key="1">
    <source>
        <dbReference type="ARBA" id="ARBA00023015"/>
    </source>
</evidence>
<organism evidence="6 7">
    <name type="scientific">Archangium minus</name>
    <dbReference type="NCBI Taxonomy" id="83450"/>
    <lineage>
        <taxon>Bacteria</taxon>
        <taxon>Pseudomonadati</taxon>
        <taxon>Myxococcota</taxon>
        <taxon>Myxococcia</taxon>
        <taxon>Myxococcales</taxon>
        <taxon>Cystobacterineae</taxon>
        <taxon>Archangiaceae</taxon>
        <taxon>Archangium</taxon>
    </lineage>
</organism>
<reference evidence="6 7" key="1">
    <citation type="submission" date="2019-08" db="EMBL/GenBank/DDBJ databases">
        <title>Archangium and Cystobacter genomes.</title>
        <authorList>
            <person name="Chen I.-C.K."/>
            <person name="Wielgoss S."/>
        </authorList>
    </citation>
    <scope>NUCLEOTIDE SEQUENCE [LARGE SCALE GENOMIC DNA]</scope>
    <source>
        <strain evidence="6 7">Cbm 6</strain>
    </source>
</reference>
<dbReference type="InterPro" id="IPR036271">
    <property type="entry name" value="Tet_transcr_reg_TetR-rel_C_sf"/>
</dbReference>
<dbReference type="PROSITE" id="PS50977">
    <property type="entry name" value="HTH_TETR_2"/>
    <property type="match status" value="2"/>
</dbReference>